<name>A0A7V8NTV6_9BACT</name>
<sequence length="91" mass="10462">MTTWSKTDWKRFYEAARRPWRHRRPPRPVYPTGINRVLPAQGFSLSELDDAGVNLELAERLGLPVDAGRIGTYGPNVTVLRDFVRSSRRPL</sequence>
<organism evidence="1 2">
    <name type="scientific">Candidatus Acidiferrum panamense</name>
    <dbReference type="NCBI Taxonomy" id="2741543"/>
    <lineage>
        <taxon>Bacteria</taxon>
        <taxon>Pseudomonadati</taxon>
        <taxon>Acidobacteriota</taxon>
        <taxon>Terriglobia</taxon>
        <taxon>Candidatus Acidiferrales</taxon>
        <taxon>Candidatus Acidiferrum</taxon>
    </lineage>
</organism>
<dbReference type="AlphaFoldDB" id="A0A7V8NTV6"/>
<dbReference type="EMBL" id="JACDQQ010001921">
    <property type="protein sequence ID" value="MBA0087276.1"/>
    <property type="molecule type" value="Genomic_DNA"/>
</dbReference>
<accession>A0A7V8NTV6</accession>
<keyword evidence="2" id="KW-1185">Reference proteome</keyword>
<protein>
    <submittedName>
        <fullName evidence="1">Uncharacterized protein</fullName>
    </submittedName>
</protein>
<gene>
    <name evidence="1" type="ORF">HRJ53_20010</name>
</gene>
<evidence type="ECO:0000313" key="1">
    <source>
        <dbReference type="EMBL" id="MBA0087276.1"/>
    </source>
</evidence>
<comment type="caution">
    <text evidence="1">The sequence shown here is derived from an EMBL/GenBank/DDBJ whole genome shotgun (WGS) entry which is preliminary data.</text>
</comment>
<dbReference type="Proteomes" id="UP000567293">
    <property type="component" value="Unassembled WGS sequence"/>
</dbReference>
<reference evidence="1" key="1">
    <citation type="submission" date="2020-06" db="EMBL/GenBank/DDBJ databases">
        <title>Legume-microbial interactions unlock mineral nutrients during tropical forest succession.</title>
        <authorList>
            <person name="Epihov D.Z."/>
        </authorList>
    </citation>
    <scope>NUCLEOTIDE SEQUENCE [LARGE SCALE GENOMIC DNA]</scope>
    <source>
        <strain evidence="1">Pan2503</strain>
    </source>
</reference>
<evidence type="ECO:0000313" key="2">
    <source>
        <dbReference type="Proteomes" id="UP000567293"/>
    </source>
</evidence>
<proteinExistence type="predicted"/>